<keyword evidence="3" id="KW-1185">Reference proteome</keyword>
<keyword evidence="2" id="KW-0808">Transferase</keyword>
<dbReference type="PANTHER" id="PTHR10357:SF179">
    <property type="entry name" value="NEUTRAL AND BASIC AMINO ACID TRANSPORT PROTEIN RBAT"/>
    <property type="match status" value="1"/>
</dbReference>
<evidence type="ECO:0000313" key="2">
    <source>
        <dbReference type="EMBL" id="CAH1190136.1"/>
    </source>
</evidence>
<evidence type="ECO:0000259" key="1">
    <source>
        <dbReference type="SMART" id="SM00642"/>
    </source>
</evidence>
<name>A0ABN8FU89_9BACL</name>
<dbReference type="EMBL" id="CAKMMF010000001">
    <property type="protein sequence ID" value="CAH1190136.1"/>
    <property type="molecule type" value="Genomic_DNA"/>
</dbReference>
<reference evidence="2" key="1">
    <citation type="submission" date="2022-01" db="EMBL/GenBank/DDBJ databases">
        <authorList>
            <person name="Criscuolo A."/>
        </authorList>
    </citation>
    <scope>NUCLEOTIDE SEQUENCE</scope>
    <source>
        <strain evidence="2">CIP111893</strain>
    </source>
</reference>
<dbReference type="InterPro" id="IPR017853">
    <property type="entry name" value="GH"/>
</dbReference>
<gene>
    <name evidence="2" type="primary">glgE_1</name>
    <name evidence="2" type="ORF">PAECIP111893_00193</name>
</gene>
<sequence>MKQNHLKQLLDMLKQTSDSYQGDYYIPELWNSFGYTDYSKHAARAGEINVNPYRFLIACIEQHILSPANSNPGDRPSGAPIEESVIYSMLVRMFSAWKHDSNKEQLHSGTWLKTIALLPYLKAMHINVIYLLPVFEQSDIYKKGEIGSPYAIKNIYKLDPSLHDPLLGSCSEAIVELQFHAFIEACHLLGIKVVVDFVFRTAARDNHLILDHPDWFYWIDKEVGQTFALPPVETLPELAPLNDESFQQLYRSPKINEYLSSFALAPSETDEEKWKSLLAAYSESVGSDSILTRIEELYGITTCPAFSDVLNDPQPLWTDVTYLRFYLDFHEKVQPYLPDNQPPYILQDGAKLSLYSCRVKNSGLWEYVLSVIPYYQEKFGIDGARVDMAHALPQPLNEEMIARAKAINPAFIFWSEELDANRSLAARENGFHMISGRTWEFYYGCKGASDYSAFVANTLMPSHLPMIGALETPDTPRAVMLHRDKKRIALLLLLNCWSPNVIPLISNGLELAEMLPMNMGFQAGDGSECSDFVVDEQDERRGKLAFFDPFYLSWTNGEHAWLMELMKEALGLRAAFIGVIANGSCHVGSSAMDKEDVVYLVYEDHGDNSRLLFVTANWGSQVVELDVCADIYRVAGREVNTIQLVYQDGQLCGEAAPLKKAAVSLQPFEVMIGYASYTNLNFAN</sequence>
<dbReference type="EC" id="2.4.99.16" evidence="2"/>
<keyword evidence="2" id="KW-0328">Glycosyltransferase</keyword>
<dbReference type="Proteomes" id="UP000838686">
    <property type="component" value="Unassembled WGS sequence"/>
</dbReference>
<dbReference type="SMART" id="SM00642">
    <property type="entry name" value="Aamy"/>
    <property type="match status" value="1"/>
</dbReference>
<dbReference type="InterPro" id="IPR006047">
    <property type="entry name" value="GH13_cat_dom"/>
</dbReference>
<proteinExistence type="predicted"/>
<evidence type="ECO:0000313" key="3">
    <source>
        <dbReference type="Proteomes" id="UP000838686"/>
    </source>
</evidence>
<accession>A0ABN8FU89</accession>
<dbReference type="Gene3D" id="3.20.20.80">
    <property type="entry name" value="Glycosidases"/>
    <property type="match status" value="1"/>
</dbReference>
<protein>
    <submittedName>
        <fullName evidence="2">Alpha-1,4-glucan:maltose-1-phosphate maltosyltransferase</fullName>
        <ecNumber evidence="2">2.4.99.16</ecNumber>
    </submittedName>
</protein>
<comment type="caution">
    <text evidence="2">The sequence shown here is derived from an EMBL/GenBank/DDBJ whole genome shotgun (WGS) entry which is preliminary data.</text>
</comment>
<dbReference type="PANTHER" id="PTHR10357">
    <property type="entry name" value="ALPHA-AMYLASE FAMILY MEMBER"/>
    <property type="match status" value="1"/>
</dbReference>
<dbReference type="SUPFAM" id="SSF51445">
    <property type="entry name" value="(Trans)glycosidases"/>
    <property type="match status" value="1"/>
</dbReference>
<dbReference type="RefSeq" id="WP_236338386.1">
    <property type="nucleotide sequence ID" value="NZ_CAKMMF010000001.1"/>
</dbReference>
<organism evidence="2 3">
    <name type="scientific">Paenibacillus plantiphilus</name>
    <dbReference type="NCBI Taxonomy" id="2905650"/>
    <lineage>
        <taxon>Bacteria</taxon>
        <taxon>Bacillati</taxon>
        <taxon>Bacillota</taxon>
        <taxon>Bacilli</taxon>
        <taxon>Bacillales</taxon>
        <taxon>Paenibacillaceae</taxon>
        <taxon>Paenibacillus</taxon>
    </lineage>
</organism>
<feature type="domain" description="Glycosyl hydrolase family 13 catalytic" evidence="1">
    <location>
        <begin position="88"/>
        <end position="541"/>
    </location>
</feature>
<dbReference type="GO" id="GO:0016757">
    <property type="term" value="F:glycosyltransferase activity"/>
    <property type="evidence" value="ECO:0007669"/>
    <property type="project" value="UniProtKB-KW"/>
</dbReference>
<dbReference type="Pfam" id="PF00128">
    <property type="entry name" value="Alpha-amylase"/>
    <property type="match status" value="1"/>
</dbReference>